<evidence type="ECO:0000313" key="1">
    <source>
        <dbReference type="EMBL" id="SKB96968.1"/>
    </source>
</evidence>
<dbReference type="OrthoDB" id="9800461at2"/>
<dbReference type="EMBL" id="FUYS01000018">
    <property type="protein sequence ID" value="SKB96968.1"/>
    <property type="molecule type" value="Genomic_DNA"/>
</dbReference>
<dbReference type="AlphaFoldDB" id="A0A1T5FLK6"/>
<sequence>MNALFKKLNFKSQKSLLSINHPPSFQVALNDIAADTQIVTEVERAGSISFAIVFVTQQKEIDNIITQLVPKLETDAVLWFCYPKGTSKRYQCDFNRDTGWKILGQYDLEPVRQVAIDEDWSAIRFRHVDHIKQITRRGSMALTDKAKQRTSNKA</sequence>
<reference evidence="1 2" key="1">
    <citation type="submission" date="2017-02" db="EMBL/GenBank/DDBJ databases">
        <authorList>
            <person name="Peterson S.W."/>
        </authorList>
    </citation>
    <scope>NUCLEOTIDE SEQUENCE [LARGE SCALE GENOMIC DNA]</scope>
    <source>
        <strain evidence="1 2">DSM 22899</strain>
    </source>
</reference>
<dbReference type="RefSeq" id="WP_079718686.1">
    <property type="nucleotide sequence ID" value="NZ_FUYS01000018.1"/>
</dbReference>
<accession>A0A1T5FLK6</accession>
<dbReference type="Proteomes" id="UP000190541">
    <property type="component" value="Unassembled WGS sequence"/>
</dbReference>
<dbReference type="STRING" id="623280.SAMN05660226_04071"/>
<proteinExistence type="predicted"/>
<organism evidence="1 2">
    <name type="scientific">Parapedobacter luteus</name>
    <dbReference type="NCBI Taxonomy" id="623280"/>
    <lineage>
        <taxon>Bacteria</taxon>
        <taxon>Pseudomonadati</taxon>
        <taxon>Bacteroidota</taxon>
        <taxon>Sphingobacteriia</taxon>
        <taxon>Sphingobacteriales</taxon>
        <taxon>Sphingobacteriaceae</taxon>
        <taxon>Parapedobacter</taxon>
    </lineage>
</organism>
<keyword evidence="2" id="KW-1185">Reference proteome</keyword>
<evidence type="ECO:0000313" key="2">
    <source>
        <dbReference type="Proteomes" id="UP000190541"/>
    </source>
</evidence>
<evidence type="ECO:0008006" key="3">
    <source>
        <dbReference type="Google" id="ProtNLM"/>
    </source>
</evidence>
<gene>
    <name evidence="1" type="ORF">SAMN05660226_04071</name>
</gene>
<name>A0A1T5FLK6_9SPHI</name>
<protein>
    <recommendedName>
        <fullName evidence="3">DUF3052 domain-containing protein</fullName>
    </recommendedName>
</protein>